<accession>A0A194YLF1</accession>
<protein>
    <submittedName>
        <fullName evidence="1">Uncharacterized protein</fullName>
    </submittedName>
</protein>
<dbReference type="InParanoid" id="A0A194YLF1"/>
<organism evidence="1 2">
    <name type="scientific">Sorghum bicolor</name>
    <name type="common">Sorghum</name>
    <name type="synonym">Sorghum vulgare</name>
    <dbReference type="NCBI Taxonomy" id="4558"/>
    <lineage>
        <taxon>Eukaryota</taxon>
        <taxon>Viridiplantae</taxon>
        <taxon>Streptophyta</taxon>
        <taxon>Embryophyta</taxon>
        <taxon>Tracheophyta</taxon>
        <taxon>Spermatophyta</taxon>
        <taxon>Magnoliopsida</taxon>
        <taxon>Liliopsida</taxon>
        <taxon>Poales</taxon>
        <taxon>Poaceae</taxon>
        <taxon>PACMAD clade</taxon>
        <taxon>Panicoideae</taxon>
        <taxon>Andropogonodae</taxon>
        <taxon>Andropogoneae</taxon>
        <taxon>Sorghinae</taxon>
        <taxon>Sorghum</taxon>
    </lineage>
</organism>
<dbReference type="AlphaFoldDB" id="A0A194YLF1"/>
<dbReference type="Proteomes" id="UP000000768">
    <property type="component" value="Chromosome 10"/>
</dbReference>
<keyword evidence="2" id="KW-1185">Reference proteome</keyword>
<evidence type="ECO:0000313" key="1">
    <source>
        <dbReference type="EMBL" id="KXG20814.1"/>
    </source>
</evidence>
<evidence type="ECO:0000313" key="2">
    <source>
        <dbReference type="Proteomes" id="UP000000768"/>
    </source>
</evidence>
<proteinExistence type="predicted"/>
<reference evidence="1 2" key="1">
    <citation type="journal article" date="2009" name="Nature">
        <title>The Sorghum bicolor genome and the diversification of grasses.</title>
        <authorList>
            <person name="Paterson A.H."/>
            <person name="Bowers J.E."/>
            <person name="Bruggmann R."/>
            <person name="Dubchak I."/>
            <person name="Grimwood J."/>
            <person name="Gundlach H."/>
            <person name="Haberer G."/>
            <person name="Hellsten U."/>
            <person name="Mitros T."/>
            <person name="Poliakov A."/>
            <person name="Schmutz J."/>
            <person name="Spannagl M."/>
            <person name="Tang H."/>
            <person name="Wang X."/>
            <person name="Wicker T."/>
            <person name="Bharti A.K."/>
            <person name="Chapman J."/>
            <person name="Feltus F.A."/>
            <person name="Gowik U."/>
            <person name="Grigoriev I.V."/>
            <person name="Lyons E."/>
            <person name="Maher C.A."/>
            <person name="Martis M."/>
            <person name="Narechania A."/>
            <person name="Otillar R.P."/>
            <person name="Penning B.W."/>
            <person name="Salamov A.A."/>
            <person name="Wang Y."/>
            <person name="Zhang L."/>
            <person name="Carpita N.C."/>
            <person name="Freeling M."/>
            <person name="Gingle A.R."/>
            <person name="Hash C.T."/>
            <person name="Keller B."/>
            <person name="Klein P."/>
            <person name="Kresovich S."/>
            <person name="McCann M.C."/>
            <person name="Ming R."/>
            <person name="Peterson D.G."/>
            <person name="Mehboob-ur-Rahman"/>
            <person name="Ware D."/>
            <person name="Westhoff P."/>
            <person name="Mayer K.F."/>
            <person name="Messing J."/>
            <person name="Rokhsar D.S."/>
        </authorList>
    </citation>
    <scope>NUCLEOTIDE SEQUENCE [LARGE SCALE GENOMIC DNA]</scope>
    <source>
        <strain evidence="2">cv. BTx623</strain>
    </source>
</reference>
<dbReference type="Gramene" id="KXG20814">
    <property type="protein sequence ID" value="KXG20814"/>
    <property type="gene ID" value="SORBI_3010G256800"/>
</dbReference>
<dbReference type="EMBL" id="CM000769">
    <property type="protein sequence ID" value="KXG20814.1"/>
    <property type="molecule type" value="Genomic_DNA"/>
</dbReference>
<name>A0A194YLF1_SORBI</name>
<reference evidence="2" key="2">
    <citation type="journal article" date="2018" name="Plant J.">
        <title>The Sorghum bicolor reference genome: improved assembly, gene annotations, a transcriptome atlas, and signatures of genome organization.</title>
        <authorList>
            <person name="McCormick R.F."/>
            <person name="Truong S.K."/>
            <person name="Sreedasyam A."/>
            <person name="Jenkins J."/>
            <person name="Shu S."/>
            <person name="Sims D."/>
            <person name="Kennedy M."/>
            <person name="Amirebrahimi M."/>
            <person name="Weers B.D."/>
            <person name="McKinley B."/>
            <person name="Mattison A."/>
            <person name="Morishige D.T."/>
            <person name="Grimwood J."/>
            <person name="Schmutz J."/>
            <person name="Mullet J.E."/>
        </authorList>
    </citation>
    <scope>NUCLEOTIDE SEQUENCE [LARGE SCALE GENOMIC DNA]</scope>
    <source>
        <strain evidence="2">cv. BTx623</strain>
    </source>
</reference>
<sequence length="155" mass="17148">MDLEYNASTDFSVAWAHLESNDLDLTGPSDDREEADSFWMSQLEILGLEDLRDNTYEPVTQGSQEQQSLGMEDHQQVDDIPWDDALISVGLINLLDEPMTEEAVIGGSQDQESLAPEVLQVGDNAWGDYLRSAGMVNLLDEPIAQEAAIWQCSDG</sequence>
<gene>
    <name evidence="1" type="ORF">SORBI_3010G256800</name>
</gene>